<dbReference type="GO" id="GO:0044695">
    <property type="term" value="C:Dsc E3 ubiquitin ligase complex"/>
    <property type="evidence" value="ECO:0007669"/>
    <property type="project" value="TreeGrafter"/>
</dbReference>
<evidence type="ECO:0000313" key="25">
    <source>
        <dbReference type="Proteomes" id="UP000326757"/>
    </source>
</evidence>
<dbReference type="OrthoDB" id="9984778at2759"/>
<comment type="catalytic activity">
    <reaction evidence="1">
        <text>S-ubiquitinyl-[E2 ubiquitin-conjugating enzyme]-L-cysteine + [acceptor protein]-L-lysine = [E2 ubiquitin-conjugating enzyme]-L-cysteine + N(6)-ubiquitinyl-[acceptor protein]-L-lysine.</text>
        <dbReference type="EC" id="2.3.2.27"/>
    </reaction>
</comment>
<keyword evidence="6 21" id="KW-0812">Transmembrane</keyword>
<evidence type="ECO:0000256" key="8">
    <source>
        <dbReference type="ARBA" id="ARBA00022729"/>
    </source>
</evidence>
<dbReference type="InterPro" id="IPR013083">
    <property type="entry name" value="Znf_RING/FYVE/PHD"/>
</dbReference>
<dbReference type="Pfam" id="PF13639">
    <property type="entry name" value="zf-RING_2"/>
    <property type="match status" value="1"/>
</dbReference>
<feature type="transmembrane region" description="Helical" evidence="21">
    <location>
        <begin position="735"/>
        <end position="753"/>
    </location>
</feature>
<evidence type="ECO:0000256" key="16">
    <source>
        <dbReference type="ARBA" id="ARBA00071072"/>
    </source>
</evidence>
<evidence type="ECO:0000256" key="13">
    <source>
        <dbReference type="ARBA" id="ARBA00023136"/>
    </source>
</evidence>
<proteinExistence type="predicted"/>
<dbReference type="PROSITE" id="PS50089">
    <property type="entry name" value="ZF_RING_2"/>
    <property type="match status" value="1"/>
</dbReference>
<keyword evidence="7" id="KW-0479">Metal-binding</keyword>
<evidence type="ECO:0000256" key="9">
    <source>
        <dbReference type="ARBA" id="ARBA00022771"/>
    </source>
</evidence>
<evidence type="ECO:0000256" key="22">
    <source>
        <dbReference type="SAM" id="SignalP"/>
    </source>
</evidence>
<evidence type="ECO:0000256" key="21">
    <source>
        <dbReference type="SAM" id="Phobius"/>
    </source>
</evidence>
<dbReference type="GO" id="GO:0008270">
    <property type="term" value="F:zinc ion binding"/>
    <property type="evidence" value="ECO:0007669"/>
    <property type="project" value="UniProtKB-KW"/>
</dbReference>
<evidence type="ECO:0000256" key="15">
    <source>
        <dbReference type="ARBA" id="ARBA00063126"/>
    </source>
</evidence>
<evidence type="ECO:0000256" key="18">
    <source>
        <dbReference type="ARBA" id="ARBA00082128"/>
    </source>
</evidence>
<keyword evidence="9 19" id="KW-0863">Zinc-finger</keyword>
<evidence type="ECO:0000256" key="5">
    <source>
        <dbReference type="ARBA" id="ARBA00022679"/>
    </source>
</evidence>
<accession>A0A5N6K1L2</accession>
<keyword evidence="25" id="KW-1185">Reference proteome</keyword>
<evidence type="ECO:0000256" key="6">
    <source>
        <dbReference type="ARBA" id="ARBA00022692"/>
    </source>
</evidence>
<organism evidence="24 25">
    <name type="scientific">Monilinia laxa</name>
    <name type="common">Brown rot fungus</name>
    <name type="synonym">Sclerotinia laxa</name>
    <dbReference type="NCBI Taxonomy" id="61186"/>
    <lineage>
        <taxon>Eukaryota</taxon>
        <taxon>Fungi</taxon>
        <taxon>Dikarya</taxon>
        <taxon>Ascomycota</taxon>
        <taxon>Pezizomycotina</taxon>
        <taxon>Leotiomycetes</taxon>
        <taxon>Helotiales</taxon>
        <taxon>Sclerotiniaceae</taxon>
        <taxon>Monilinia</taxon>
    </lineage>
</organism>
<evidence type="ECO:0000256" key="10">
    <source>
        <dbReference type="ARBA" id="ARBA00022786"/>
    </source>
</evidence>
<evidence type="ECO:0000313" key="24">
    <source>
        <dbReference type="EMBL" id="KAB8296046.1"/>
    </source>
</evidence>
<dbReference type="EMBL" id="VIGI01000009">
    <property type="protein sequence ID" value="KAB8296046.1"/>
    <property type="molecule type" value="Genomic_DNA"/>
</dbReference>
<name>A0A5N6K1L2_MONLA</name>
<dbReference type="PANTHER" id="PTHR22763">
    <property type="entry name" value="RING ZINC FINGER PROTEIN"/>
    <property type="match status" value="1"/>
</dbReference>
<dbReference type="Proteomes" id="UP000326757">
    <property type="component" value="Unassembled WGS sequence"/>
</dbReference>
<dbReference type="GO" id="GO:0043161">
    <property type="term" value="P:proteasome-mediated ubiquitin-dependent protein catabolic process"/>
    <property type="evidence" value="ECO:0007669"/>
    <property type="project" value="TreeGrafter"/>
</dbReference>
<dbReference type="InterPro" id="IPR050731">
    <property type="entry name" value="HRD1_E3_ubiq-ligases"/>
</dbReference>
<keyword evidence="8 22" id="KW-0732">Signal</keyword>
<feature type="transmembrane region" description="Helical" evidence="21">
    <location>
        <begin position="447"/>
        <end position="465"/>
    </location>
</feature>
<comment type="pathway">
    <text evidence="3">Protein modification; protein ubiquitination.</text>
</comment>
<dbReference type="Pfam" id="PF11145">
    <property type="entry name" value="DUF2921"/>
    <property type="match status" value="1"/>
</dbReference>
<sequence>MPPPRGNAPVLLLIIMILWWLGSNDTSLPTNFGDPQNYAEQQLAHNRHVFGVLNTTKYGDFAPQKSENASYLNLTGFKAEDGYRWERLDAFKKRSDELRKWARGAVGGPEHNLEGVMGLEGRIYTNVTGVVKGKWVRYMAGLVDGKERRGGLNLSAIAPGIGWAVRDEELWARNVTGREGKVMLRLDEVEVEEMIIEGNRAVAAEGESSAKADEATPKAVEKIQKRAISDGIERVDVGIGANPTTGIHVREIMASLTVQDESSSGDGYEMRMHGVHWPNEGGILLTTTSDKFFGAFALPHLTTDEDHFISSAEVMKKTLGTRLRKLEESAKENPRNLLESSSGNQIDGLPTPHCEYILFAQVQPLKFNGLEYQDRSPKGHTFVHELENELRFPDGTPIPQPPKLQLSTIIFSPDCGFMLESKGPPGFAPVDGEHLVGLKQEVWLQSIRSWLTILAAVALGQTLILKMQCKEASTPSTVGRVSIYTVAMMLLADGLLFFTMSLASATLSSIFPSALLASFAGLMSVALGVRFIANIYGVQEPERLEQERAQAAALAESRTRNPSATVRSPPVITAAGADTLPLSVTSAAQTASQNTPIIVPSDQDIDAEIAENVNAASILPRPAGAQTTTTTAQPQSRVNSDIGPYYGQFILFLTVILFLSIFSTSWPVPLRTAYVHLLSFTYISLWIPQIKRNITRNCRKALLWRFVIAQSLLRLSPFAYFYLYEDNFLFSENDWMAMIALTGWVWCQLVVLYSQEILGPRWAIPKRFGWYKEGWDYHPILREDNVESGGLPIGLVKVPLNSPATPGFEETDMDTSTERDGDTKAGIRTVDCAICMQILEVPVVGIGEDEGGKGGANLLPVARPWDRRTYMVTPCRHVFHSPCLVGWMKYRLQCPICREGLPPL</sequence>
<evidence type="ECO:0000256" key="11">
    <source>
        <dbReference type="ARBA" id="ARBA00022833"/>
    </source>
</evidence>
<dbReference type="PANTHER" id="PTHR22763:SF162">
    <property type="entry name" value="TRANSMEMBRANE E3 UBIQUITIN-PROTEIN LIGASE 1"/>
    <property type="match status" value="1"/>
</dbReference>
<dbReference type="Gene3D" id="3.30.40.10">
    <property type="entry name" value="Zinc/RING finger domain, C3HC4 (zinc finger)"/>
    <property type="match status" value="1"/>
</dbReference>
<reference evidence="24 25" key="1">
    <citation type="submission" date="2019-06" db="EMBL/GenBank/DDBJ databases">
        <title>Genome Sequence of the Brown Rot Fungal Pathogen Monilinia laxa.</title>
        <authorList>
            <person name="De Miccolis Angelini R.M."/>
            <person name="Landi L."/>
            <person name="Abate D."/>
            <person name="Pollastro S."/>
            <person name="Romanazzi G."/>
            <person name="Faretra F."/>
        </authorList>
    </citation>
    <scope>NUCLEOTIDE SEQUENCE [LARGE SCALE GENOMIC DNA]</scope>
    <source>
        <strain evidence="24 25">Mlax316</strain>
    </source>
</reference>
<comment type="subcellular location">
    <subcellularLocation>
        <location evidence="2">Endomembrane system</location>
        <topology evidence="2">Multi-pass membrane protein</topology>
    </subcellularLocation>
</comment>
<feature type="transmembrane region" description="Helical" evidence="21">
    <location>
        <begin position="510"/>
        <end position="533"/>
    </location>
</feature>
<evidence type="ECO:0000256" key="14">
    <source>
        <dbReference type="ARBA" id="ARBA00056116"/>
    </source>
</evidence>
<keyword evidence="13 21" id="KW-0472">Membrane</keyword>
<feature type="transmembrane region" description="Helical" evidence="21">
    <location>
        <begin position="672"/>
        <end position="690"/>
    </location>
</feature>
<feature type="region of interest" description="Disordered" evidence="20">
    <location>
        <begin position="804"/>
        <end position="823"/>
    </location>
</feature>
<dbReference type="GO" id="GO:0061630">
    <property type="term" value="F:ubiquitin protein ligase activity"/>
    <property type="evidence" value="ECO:0007669"/>
    <property type="project" value="UniProtKB-EC"/>
</dbReference>
<keyword evidence="5" id="KW-0808">Transferase</keyword>
<dbReference type="GO" id="GO:0012505">
    <property type="term" value="C:endomembrane system"/>
    <property type="evidence" value="ECO:0007669"/>
    <property type="project" value="UniProtKB-SubCell"/>
</dbReference>
<dbReference type="InterPro" id="IPR001841">
    <property type="entry name" value="Znf_RING"/>
</dbReference>
<comment type="subunit">
    <text evidence="15">Component of the DSC E3 ubiquitin ligase complex composed of dscA, dscB, dscC and dscD.</text>
</comment>
<gene>
    <name evidence="24" type="ORF">EYC80_008854</name>
</gene>
<evidence type="ECO:0000256" key="4">
    <source>
        <dbReference type="ARBA" id="ARBA00012483"/>
    </source>
</evidence>
<dbReference type="InterPro" id="IPR021319">
    <property type="entry name" value="DUF2921"/>
</dbReference>
<feature type="signal peptide" evidence="22">
    <location>
        <begin position="1"/>
        <end position="26"/>
    </location>
</feature>
<feature type="chain" id="PRO_5024956495" description="DSC E3 ubiquitin ligase complex subunit A" evidence="22">
    <location>
        <begin position="27"/>
        <end position="904"/>
    </location>
</feature>
<evidence type="ECO:0000256" key="19">
    <source>
        <dbReference type="PROSITE-ProRule" id="PRU00175"/>
    </source>
</evidence>
<evidence type="ECO:0000256" key="1">
    <source>
        <dbReference type="ARBA" id="ARBA00000900"/>
    </source>
</evidence>
<dbReference type="FunFam" id="3.30.40.10:FF:000626">
    <property type="entry name" value="Transmembrane ubiquitin ligase 1"/>
    <property type="match status" value="1"/>
</dbReference>
<feature type="transmembrane region" description="Helical" evidence="21">
    <location>
        <begin position="702"/>
        <end position="723"/>
    </location>
</feature>
<dbReference type="AlphaFoldDB" id="A0A5N6K1L2"/>
<feature type="transmembrane region" description="Helical" evidence="21">
    <location>
        <begin position="477"/>
        <end position="498"/>
    </location>
</feature>
<comment type="caution">
    <text evidence="24">The sequence shown here is derived from an EMBL/GenBank/DDBJ whole genome shotgun (WGS) entry which is preliminary data.</text>
</comment>
<evidence type="ECO:0000256" key="12">
    <source>
        <dbReference type="ARBA" id="ARBA00022989"/>
    </source>
</evidence>
<comment type="function">
    <text evidence="14">Catalytic component of the DSC E3 ubiquitin ligase complex which is required for the srbA transcriptional activator proteolytic cleavage to release the soluble transcription factor from the membrane in low oxygen or sterol conditions. Required for growth during hypoxia and triazole drug susceptibility, as well as for virulence in a murine model of invasive pulmonary aspergillosis (IPA).</text>
</comment>
<keyword evidence="10" id="KW-0833">Ubl conjugation pathway</keyword>
<feature type="domain" description="RING-type" evidence="23">
    <location>
        <begin position="832"/>
        <end position="898"/>
    </location>
</feature>
<dbReference type="SUPFAM" id="SSF57850">
    <property type="entry name" value="RING/U-box"/>
    <property type="match status" value="1"/>
</dbReference>
<evidence type="ECO:0000259" key="23">
    <source>
        <dbReference type="PROSITE" id="PS50089"/>
    </source>
</evidence>
<dbReference type="SMART" id="SM00184">
    <property type="entry name" value="RING"/>
    <property type="match status" value="1"/>
</dbReference>
<protein>
    <recommendedName>
        <fullName evidence="16">DSC E3 ubiquitin ligase complex subunit A</fullName>
        <ecNumber evidence="4">2.3.2.27</ecNumber>
    </recommendedName>
    <alternativeName>
        <fullName evidence="17">Defective for SREBP cleavage protein A</fullName>
    </alternativeName>
    <alternativeName>
        <fullName evidence="18">RING-type E3 ubiquitin transferase dscA</fullName>
    </alternativeName>
</protein>
<evidence type="ECO:0000256" key="17">
    <source>
        <dbReference type="ARBA" id="ARBA00077885"/>
    </source>
</evidence>
<keyword evidence="11" id="KW-0862">Zinc</keyword>
<evidence type="ECO:0000256" key="20">
    <source>
        <dbReference type="SAM" id="MobiDB-lite"/>
    </source>
</evidence>
<evidence type="ECO:0000256" key="7">
    <source>
        <dbReference type="ARBA" id="ARBA00022723"/>
    </source>
</evidence>
<dbReference type="EC" id="2.3.2.27" evidence="4"/>
<evidence type="ECO:0000256" key="3">
    <source>
        <dbReference type="ARBA" id="ARBA00004906"/>
    </source>
</evidence>
<keyword evidence="12 21" id="KW-1133">Transmembrane helix</keyword>
<evidence type="ECO:0000256" key="2">
    <source>
        <dbReference type="ARBA" id="ARBA00004127"/>
    </source>
</evidence>
<feature type="transmembrane region" description="Helical" evidence="21">
    <location>
        <begin position="645"/>
        <end position="666"/>
    </location>
</feature>